<keyword evidence="3" id="KW-0235">DNA replication</keyword>
<evidence type="ECO:0000259" key="7">
    <source>
        <dbReference type="SMART" id="SM00382"/>
    </source>
</evidence>
<dbReference type="CDD" id="cd18140">
    <property type="entry name" value="HLD_clamp_RFC"/>
    <property type="match status" value="1"/>
</dbReference>
<evidence type="ECO:0000256" key="4">
    <source>
        <dbReference type="ARBA" id="ARBA00022741"/>
    </source>
</evidence>
<dbReference type="Pfam" id="PF08542">
    <property type="entry name" value="Rep_fac_C"/>
    <property type="match status" value="1"/>
</dbReference>
<dbReference type="InterPro" id="IPR027417">
    <property type="entry name" value="P-loop_NTPase"/>
</dbReference>
<dbReference type="SUPFAM" id="SSF48019">
    <property type="entry name" value="post-AAA+ oligomerization domain-like"/>
    <property type="match status" value="1"/>
</dbReference>
<dbReference type="EMBL" id="JAMQOQ010000005">
    <property type="protein sequence ID" value="MDS0295904.1"/>
    <property type="molecule type" value="Genomic_DNA"/>
</dbReference>
<dbReference type="InterPro" id="IPR013748">
    <property type="entry name" value="Rep_factorC_C"/>
</dbReference>
<sequence>MDAPLWTDAHAPSLSDLPQSEVRDRLGRTVDEPMNLLLQGPPGVGKTAAVRALAREAHDDPDNDLVEINVADFFSRTKKQIRTDPRFEQFLTGRSRMAKRDMISRVLKESAGYAPVSGDYKTILLDNAEHIREDFQQALRRVMEKHHRTTQFVITTRQPTKLIPPIRSRCFPVPVRAPSTEETTAVLRDVAEAEGVEYEAMALDIVASKANGDLREAILAAQSAAVEGDGEITTESAQAALSDVGHDEELKDVLETARDGDLKDARKSLTTLLDDEGFDGQELLQDLLRVADTYPEEFGEGDVVRLHRLAGAADLDLAEGLDDRLHLTHLLSAWATGQRELDEEPNRERTV</sequence>
<dbReference type="InterPro" id="IPR047854">
    <property type="entry name" value="RFC_lid"/>
</dbReference>
<evidence type="ECO:0000256" key="5">
    <source>
        <dbReference type="ARBA" id="ARBA00022840"/>
    </source>
</evidence>
<dbReference type="InterPro" id="IPR050238">
    <property type="entry name" value="DNA_Rep/Repair_Clamp_Loader"/>
</dbReference>
<dbReference type="Gene3D" id="1.10.8.60">
    <property type="match status" value="1"/>
</dbReference>
<evidence type="ECO:0000313" key="8">
    <source>
        <dbReference type="EMBL" id="MDS0295904.1"/>
    </source>
</evidence>
<evidence type="ECO:0000256" key="2">
    <source>
        <dbReference type="ARBA" id="ARBA00014164"/>
    </source>
</evidence>
<dbReference type="InterPro" id="IPR003959">
    <property type="entry name" value="ATPase_AAA_core"/>
</dbReference>
<dbReference type="Pfam" id="PF21960">
    <property type="entry name" value="RCF1-5-like_lid"/>
    <property type="match status" value="1"/>
</dbReference>
<name>A0ABU2G529_9EURY</name>
<organism evidence="8 9">
    <name type="scientific">Halogeometricum luteum</name>
    <dbReference type="NCBI Taxonomy" id="2950537"/>
    <lineage>
        <taxon>Archaea</taxon>
        <taxon>Methanobacteriati</taxon>
        <taxon>Methanobacteriota</taxon>
        <taxon>Stenosarchaea group</taxon>
        <taxon>Halobacteria</taxon>
        <taxon>Halobacteriales</taxon>
        <taxon>Haloferacaceae</taxon>
        <taxon>Halogeometricum</taxon>
    </lineage>
</organism>
<dbReference type="Proteomes" id="UP001254813">
    <property type="component" value="Unassembled WGS sequence"/>
</dbReference>
<dbReference type="CDD" id="cd00009">
    <property type="entry name" value="AAA"/>
    <property type="match status" value="1"/>
</dbReference>
<reference evidence="8 9" key="1">
    <citation type="submission" date="2022-06" db="EMBL/GenBank/DDBJ databases">
        <title>Halogeometricum sp. a new haloarchaeum isolate from saline soil.</title>
        <authorList>
            <person name="Strakova D."/>
            <person name="Galisteo C."/>
            <person name="Sanchez-Porro C."/>
            <person name="Ventosa A."/>
        </authorList>
    </citation>
    <scope>NUCLEOTIDE SEQUENCE [LARGE SCALE GENOMIC DNA]</scope>
    <source>
        <strain evidence="9">S3BR25-2</strain>
    </source>
</reference>
<dbReference type="Gene3D" id="1.20.272.10">
    <property type="match status" value="1"/>
</dbReference>
<dbReference type="NCBIfam" id="NF009067">
    <property type="entry name" value="PRK12402.1"/>
    <property type="match status" value="1"/>
</dbReference>
<evidence type="ECO:0000313" key="9">
    <source>
        <dbReference type="Proteomes" id="UP001254813"/>
    </source>
</evidence>
<comment type="caution">
    <text evidence="8">The sequence shown here is derived from an EMBL/GenBank/DDBJ whole genome shotgun (WGS) entry which is preliminary data.</text>
</comment>
<dbReference type="InterPro" id="IPR008921">
    <property type="entry name" value="DNA_pol3_clamp-load_cplx_C"/>
</dbReference>
<feature type="domain" description="AAA+ ATPase" evidence="7">
    <location>
        <begin position="32"/>
        <end position="181"/>
    </location>
</feature>
<dbReference type="PANTHER" id="PTHR11669">
    <property type="entry name" value="REPLICATION FACTOR C / DNA POLYMERASE III GAMMA-TAU SUBUNIT"/>
    <property type="match status" value="1"/>
</dbReference>
<evidence type="ECO:0000256" key="3">
    <source>
        <dbReference type="ARBA" id="ARBA00022705"/>
    </source>
</evidence>
<keyword evidence="9" id="KW-1185">Reference proteome</keyword>
<comment type="similarity">
    <text evidence="1">Belongs to the activator 1 small subunits family. RfcS subfamily.</text>
</comment>
<gene>
    <name evidence="8" type="ORF">NDI79_17155</name>
</gene>
<dbReference type="InterPro" id="IPR003593">
    <property type="entry name" value="AAA+_ATPase"/>
</dbReference>
<proteinExistence type="inferred from homology"/>
<keyword evidence="4" id="KW-0547">Nucleotide-binding</keyword>
<dbReference type="Gene3D" id="3.40.50.300">
    <property type="entry name" value="P-loop containing nucleotide triphosphate hydrolases"/>
    <property type="match status" value="1"/>
</dbReference>
<accession>A0ABU2G529</accession>
<dbReference type="RefSeq" id="WP_310929876.1">
    <property type="nucleotide sequence ID" value="NZ_JAMQOQ010000005.1"/>
</dbReference>
<dbReference type="SUPFAM" id="SSF52540">
    <property type="entry name" value="P-loop containing nucleoside triphosphate hydrolases"/>
    <property type="match status" value="1"/>
</dbReference>
<dbReference type="Pfam" id="PF00004">
    <property type="entry name" value="AAA"/>
    <property type="match status" value="1"/>
</dbReference>
<protein>
    <recommendedName>
        <fullName evidence="2">Replication factor C small subunit</fullName>
    </recommendedName>
    <alternativeName>
        <fullName evidence="6">Clamp loader small subunit</fullName>
    </alternativeName>
</protein>
<dbReference type="PANTHER" id="PTHR11669:SF20">
    <property type="entry name" value="REPLICATION FACTOR C SUBUNIT 4"/>
    <property type="match status" value="1"/>
</dbReference>
<evidence type="ECO:0000256" key="1">
    <source>
        <dbReference type="ARBA" id="ARBA00009668"/>
    </source>
</evidence>
<keyword evidence="5" id="KW-0067">ATP-binding</keyword>
<dbReference type="SMART" id="SM00382">
    <property type="entry name" value="AAA"/>
    <property type="match status" value="1"/>
</dbReference>
<evidence type="ECO:0000256" key="6">
    <source>
        <dbReference type="ARBA" id="ARBA00031749"/>
    </source>
</evidence>